<proteinExistence type="predicted"/>
<comment type="caution">
    <text evidence="1">The sequence shown here is derived from an EMBL/GenBank/DDBJ whole genome shotgun (WGS) entry which is preliminary data.</text>
</comment>
<sequence>MEVGMWVSSVSVRPSAGGPYRSPVRAAPDTATWLVSAPSSRFRYLPYESDVDCR</sequence>
<protein>
    <submittedName>
        <fullName evidence="1">Uncharacterized protein</fullName>
    </submittedName>
</protein>
<keyword evidence="2" id="KW-1185">Reference proteome</keyword>
<gene>
    <name evidence="1" type="ORF">GCM10009533_12080</name>
</gene>
<reference evidence="2" key="1">
    <citation type="journal article" date="2019" name="Int. J. Syst. Evol. Microbiol.">
        <title>The Global Catalogue of Microorganisms (GCM) 10K type strain sequencing project: providing services to taxonomists for standard genome sequencing and annotation.</title>
        <authorList>
            <consortium name="The Broad Institute Genomics Platform"/>
            <consortium name="The Broad Institute Genome Sequencing Center for Infectious Disease"/>
            <person name="Wu L."/>
            <person name="Ma J."/>
        </authorList>
    </citation>
    <scope>NUCLEOTIDE SEQUENCE [LARGE SCALE GENOMIC DNA]</scope>
    <source>
        <strain evidence="2">JCM 10303</strain>
    </source>
</reference>
<name>A0ABP3M9R5_SACER</name>
<dbReference type="EMBL" id="BAAAGS010000005">
    <property type="protein sequence ID" value="GAA0514705.1"/>
    <property type="molecule type" value="Genomic_DNA"/>
</dbReference>
<accession>A0ABP3M9R5</accession>
<dbReference type="Proteomes" id="UP001500729">
    <property type="component" value="Unassembled WGS sequence"/>
</dbReference>
<evidence type="ECO:0000313" key="1">
    <source>
        <dbReference type="EMBL" id="GAA0514705.1"/>
    </source>
</evidence>
<organism evidence="1 2">
    <name type="scientific">Saccharopolyspora erythraea</name>
    <name type="common">Streptomyces erythraeus</name>
    <dbReference type="NCBI Taxonomy" id="1836"/>
    <lineage>
        <taxon>Bacteria</taxon>
        <taxon>Bacillati</taxon>
        <taxon>Actinomycetota</taxon>
        <taxon>Actinomycetes</taxon>
        <taxon>Pseudonocardiales</taxon>
        <taxon>Pseudonocardiaceae</taxon>
        <taxon>Saccharopolyspora</taxon>
    </lineage>
</organism>
<evidence type="ECO:0000313" key="2">
    <source>
        <dbReference type="Proteomes" id="UP001500729"/>
    </source>
</evidence>